<evidence type="ECO:0000313" key="4">
    <source>
        <dbReference type="Proteomes" id="UP000187209"/>
    </source>
</evidence>
<evidence type="ECO:0000259" key="2">
    <source>
        <dbReference type="Pfam" id="PF25474"/>
    </source>
</evidence>
<organism evidence="3 4">
    <name type="scientific">Stentor coeruleus</name>
    <dbReference type="NCBI Taxonomy" id="5963"/>
    <lineage>
        <taxon>Eukaryota</taxon>
        <taxon>Sar</taxon>
        <taxon>Alveolata</taxon>
        <taxon>Ciliophora</taxon>
        <taxon>Postciliodesmatophora</taxon>
        <taxon>Heterotrichea</taxon>
        <taxon>Heterotrichida</taxon>
        <taxon>Stentoridae</taxon>
        <taxon>Stentor</taxon>
    </lineage>
</organism>
<comment type="caution">
    <text evidence="3">The sequence shown here is derived from an EMBL/GenBank/DDBJ whole genome shotgun (WGS) entry which is preliminary data.</text>
</comment>
<feature type="transmembrane region" description="Helical" evidence="1">
    <location>
        <begin position="235"/>
        <end position="254"/>
    </location>
</feature>
<feature type="transmembrane region" description="Helical" evidence="1">
    <location>
        <begin position="822"/>
        <end position="842"/>
    </location>
</feature>
<keyword evidence="4" id="KW-1185">Reference proteome</keyword>
<feature type="transmembrane region" description="Helical" evidence="1">
    <location>
        <begin position="83"/>
        <end position="107"/>
    </location>
</feature>
<reference evidence="3 4" key="1">
    <citation type="submission" date="2016-11" db="EMBL/GenBank/DDBJ databases">
        <title>The macronuclear genome of Stentor coeruleus: a giant cell with tiny introns.</title>
        <authorList>
            <person name="Slabodnick M."/>
            <person name="Ruby J.G."/>
            <person name="Reiff S.B."/>
            <person name="Swart E.C."/>
            <person name="Gosai S."/>
            <person name="Prabakaran S."/>
            <person name="Witkowska E."/>
            <person name="Larue G.E."/>
            <person name="Fisher S."/>
            <person name="Freeman R.M."/>
            <person name="Gunawardena J."/>
            <person name="Chu W."/>
            <person name="Stover N.A."/>
            <person name="Gregory B.D."/>
            <person name="Nowacki M."/>
            <person name="Derisi J."/>
            <person name="Roy S.W."/>
            <person name="Marshall W.F."/>
            <person name="Sood P."/>
        </authorList>
    </citation>
    <scope>NUCLEOTIDE SEQUENCE [LARGE SCALE GENOMIC DNA]</scope>
    <source>
        <strain evidence="3">WM001</strain>
    </source>
</reference>
<dbReference type="Pfam" id="PF25474">
    <property type="entry name" value="TPR_TmcB"/>
    <property type="match status" value="1"/>
</dbReference>
<dbReference type="EMBL" id="MPUH01000765">
    <property type="protein sequence ID" value="OMJ74238.1"/>
    <property type="molecule type" value="Genomic_DNA"/>
</dbReference>
<feature type="transmembrane region" description="Helical" evidence="1">
    <location>
        <begin position="164"/>
        <end position="188"/>
    </location>
</feature>
<feature type="transmembrane region" description="Helical" evidence="1">
    <location>
        <begin position="1009"/>
        <end position="1033"/>
    </location>
</feature>
<dbReference type="Proteomes" id="UP000187209">
    <property type="component" value="Unassembled WGS sequence"/>
</dbReference>
<feature type="transmembrane region" description="Helical" evidence="1">
    <location>
        <begin position="266"/>
        <end position="286"/>
    </location>
</feature>
<feature type="transmembrane region" description="Helical" evidence="1">
    <location>
        <begin position="1103"/>
        <end position="1122"/>
    </location>
</feature>
<dbReference type="InterPro" id="IPR057352">
    <property type="entry name" value="TPR_TmcB/C"/>
</dbReference>
<sequence>MNIIYESLLQIYPYRISSQVPSKFYQLFRVFFLSAWTLGQLTLFFWGKNLDMTSWDTYIVFWEIISFSSIDQIAFYYDFANPLILSAIVLPCACICMIGILVLLCIFKRKSYYFYIVALRVSLFFNCEFFYIPIIRLLFCVLKYSSLNYEEVEEYAGNSSVNDFNYGTFGIAVSVMCIVFMIILTLFYESCSFEIRFFLKNLILQCKSNCKVSIINRLFQIVIAYLFTNLKVSNYSFYLIFALGVNLACAYFITSDLSFYCFWENVISLFIQIDSAIIALTFIIGLQIKNASITVVLWIIMQPILMLLSYQIIKYRQGRIKDFRDMNKESFRNYELTIRNMLYTGELKEELLNWMIKNYKTNKSSYNKLFQAYYCSDILGLKMLGLAKISSENTQPFDICAGFQVFKCKKYMHHICQEFSESLKLLNYFSEFTEIKSLDLDFCESFRSFLKKCLSDNSDINDLKMQSRKVIDKMKKLKKKYEILLGIYPSAIDVKELYGSLLINILNESDEGRFYLCKSSIKKKDTNFEKSNSFALNRSFVVISGDKKSLGHIKYFTKNFTSFLGLTSIEAQNLPINLLLPKDFRGFHNFFLERFVETTTTTTVFRCSPSFMLNFKGFLCQFLISSELIGDGKTVNFLCRADLIPDGSSRAFCFLYPNGQIKEHSKNFPEIIGVDNIYIENLYIQELLKDFDFEDFYKNDEVQERLNRRNESITMTLDDTRVGNITIKVLYIGYSKYDKGDLTMNEYDKSQKKKLKFLLNNGESTLSKNIEGFCHELSSQDNLKSFQQETSKPETCGYMRNLSFNEKKLIQNSLRTLSFTKLVLIISIAIILIVDISILIYFSKEVSRLTSLKVFLNLSDMSYSISFASLISRMLDIDLRSQTVNPLFNTTDLRTILVNLKDIQDKLQNSYDSWSYCPVSSIVHSKKLTYWELESSPIRYQGTLPDVLDLFIKHTEKFILHLESNDINYKPHLYFISFNGMGSIILAANQTIEALSECEIQKAQKLTIISFYLVIGGGAFHGLLLIALIIFLIKIDKSLNRLWKHLRKKIYTAHKQMNQKIIKRLVISHDYHENEERIKDDEIYEDADLNRNYRHSVKYVKKFSLIFALSVIMYGISYYTFLRPVDEYLSQRPLLIKSVMERRVQLMSLCFYSLEKDFENSENSLARLFPENYPISDPKSKILYISAALKYSKSILIEPKSLEIMDTNLKNLIFEKATGSSFIRNGLFRAAAYLSQESLFIAFNKIRDNNETIEKYISNTIEFTYLVEDVVDKIFKVSGNAIENKLNGYMAFVIFYCAVIFIVYMVFINPFLRTEIMIVKSVFRLLSIIPSQTVLCSTTGISKLSRKSTIKITK</sequence>
<feature type="domain" description="TmcB/TmcC TPR repeats" evidence="2">
    <location>
        <begin position="423"/>
        <end position="516"/>
    </location>
</feature>
<dbReference type="PANTHER" id="PTHR31600">
    <property type="entry name" value="TINY MACROCYSTS PROTEIN B-RELATED"/>
    <property type="match status" value="1"/>
</dbReference>
<feature type="transmembrane region" description="Helical" evidence="1">
    <location>
        <begin position="27"/>
        <end position="46"/>
    </location>
</feature>
<evidence type="ECO:0000313" key="3">
    <source>
        <dbReference type="EMBL" id="OMJ74238.1"/>
    </source>
</evidence>
<keyword evidence="1" id="KW-1133">Transmembrane helix</keyword>
<gene>
    <name evidence="3" type="ORF">SteCoe_26899</name>
</gene>
<evidence type="ECO:0000256" key="1">
    <source>
        <dbReference type="SAM" id="Phobius"/>
    </source>
</evidence>
<keyword evidence="1" id="KW-0812">Transmembrane</keyword>
<dbReference type="PANTHER" id="PTHR31600:SF2">
    <property type="entry name" value="GAMETE ENRICHED GENE 10 PROTEIN-RELATED"/>
    <property type="match status" value="1"/>
</dbReference>
<proteinExistence type="predicted"/>
<feature type="transmembrane region" description="Helical" evidence="1">
    <location>
        <begin position="1289"/>
        <end position="1312"/>
    </location>
</feature>
<name>A0A1R2BBT2_9CILI</name>
<feature type="transmembrane region" description="Helical" evidence="1">
    <location>
        <begin position="292"/>
        <end position="313"/>
    </location>
</feature>
<protein>
    <recommendedName>
        <fullName evidence="2">TmcB/TmcC TPR repeats domain-containing protein</fullName>
    </recommendedName>
</protein>
<keyword evidence="1" id="KW-0472">Membrane</keyword>
<accession>A0A1R2BBT2</accession>
<feature type="transmembrane region" description="Helical" evidence="1">
    <location>
        <begin position="114"/>
        <end position="144"/>
    </location>
</feature>
<dbReference type="InterPro" id="IPR052994">
    <property type="entry name" value="Tiny_macrocysts_regulators"/>
</dbReference>